<reference evidence="4 5" key="1">
    <citation type="submission" date="2021-06" db="EMBL/GenBank/DDBJ databases">
        <title>Bacterium isolated from marine sediment.</title>
        <authorList>
            <person name="Zhu K.-L."/>
            <person name="Du Z.-J."/>
            <person name="Liang Q.-Y."/>
        </authorList>
    </citation>
    <scope>NUCLEOTIDE SEQUENCE [LARGE SCALE GENOMIC DNA]</scope>
    <source>
        <strain evidence="4 5">A346</strain>
    </source>
</reference>
<name>A0ABS6MEL1_9GAMM</name>
<evidence type="ECO:0000313" key="4">
    <source>
        <dbReference type="EMBL" id="MBV0934172.1"/>
    </source>
</evidence>
<sequence length="496" mass="54143">MSVMKSNLLVKIMAVVLVGVGIMIIFAKVKSGSGGELQPIEQAPPAAHNGLADNPMSNEELEKEYGVDFDSPEETMRTLTQQIKSLRSENARIAGENETLRQQTSRLLNMEENISQRVEREIQDAKGQVDEQAQQVEHQRKRSETLLGKLEQRLADLERSPQEQGSATNAAGYDIGAANIPDGLGYDSATGEPQLIWKNPLDAHVDPKRGTITMPDFEAPDLSFMPRGEEIRTGQKDDPKKKPQSVKAYTMPANATLMGSTSMTALLGRIPVDGQIPDPYPFKIIVGPENLSSNGIHIPDVQGITMSGIAKGDWTLSCVSGEIHSMTFTFKDGSISTYPPQDKGSNGNSRTMIGWFSDQYGIPCVTGKRITNAPSYLATRIGMGAVSAYADAVASSEYTTTVNAEGTERQSLTGDGMKAAENQAISGGADEVTQWLDQRQSQSFDAIYVEPGTPVHVHLEKQIAIDYPINGFGRKVQHEEYIEYQNQQNSAYRALD</sequence>
<keyword evidence="1" id="KW-0175">Coiled coil</keyword>
<evidence type="ECO:0000256" key="3">
    <source>
        <dbReference type="SAM" id="Phobius"/>
    </source>
</evidence>
<evidence type="ECO:0000313" key="5">
    <source>
        <dbReference type="Proteomes" id="UP000755551"/>
    </source>
</evidence>
<evidence type="ECO:0000256" key="2">
    <source>
        <dbReference type="SAM" id="MobiDB-lite"/>
    </source>
</evidence>
<keyword evidence="3" id="KW-1133">Transmembrane helix</keyword>
<feature type="region of interest" description="Disordered" evidence="2">
    <location>
        <begin position="35"/>
        <end position="56"/>
    </location>
</feature>
<accession>A0ABS6MEL1</accession>
<dbReference type="Proteomes" id="UP000755551">
    <property type="component" value="Unassembled WGS sequence"/>
</dbReference>
<keyword evidence="3" id="KW-0812">Transmembrane</keyword>
<protein>
    <submittedName>
        <fullName evidence="4">TIGR03752 family integrating conjugative element protein</fullName>
    </submittedName>
</protein>
<feature type="coiled-coil region" evidence="1">
    <location>
        <begin position="76"/>
        <end position="160"/>
    </location>
</feature>
<proteinExistence type="predicted"/>
<gene>
    <name evidence="4" type="ORF">KTN04_12565</name>
</gene>
<dbReference type="EMBL" id="JAHQZT010000017">
    <property type="protein sequence ID" value="MBV0934172.1"/>
    <property type="molecule type" value="Genomic_DNA"/>
</dbReference>
<dbReference type="InterPro" id="IPR021207">
    <property type="entry name" value="Integr_conj_element_PFL4705"/>
</dbReference>
<comment type="caution">
    <text evidence="4">The sequence shown here is derived from an EMBL/GenBank/DDBJ whole genome shotgun (WGS) entry which is preliminary data.</text>
</comment>
<dbReference type="NCBIfam" id="TIGR03752">
    <property type="entry name" value="conj_TIGR03752"/>
    <property type="match status" value="1"/>
</dbReference>
<keyword evidence="3" id="KW-0472">Membrane</keyword>
<dbReference type="RefSeq" id="WP_217335579.1">
    <property type="nucleotide sequence ID" value="NZ_JAHQZT010000017.1"/>
</dbReference>
<evidence type="ECO:0000256" key="1">
    <source>
        <dbReference type="SAM" id="Coils"/>
    </source>
</evidence>
<feature type="transmembrane region" description="Helical" evidence="3">
    <location>
        <begin position="12"/>
        <end position="29"/>
    </location>
</feature>
<organism evidence="4 5">
    <name type="scientific">Marinobacterium weihaiense</name>
    <dbReference type="NCBI Taxonomy" id="2851016"/>
    <lineage>
        <taxon>Bacteria</taxon>
        <taxon>Pseudomonadati</taxon>
        <taxon>Pseudomonadota</taxon>
        <taxon>Gammaproteobacteria</taxon>
        <taxon>Oceanospirillales</taxon>
        <taxon>Oceanospirillaceae</taxon>
        <taxon>Marinobacterium</taxon>
    </lineage>
</organism>
<keyword evidence="5" id="KW-1185">Reference proteome</keyword>